<gene>
    <name evidence="1" type="ORF">RCA_01840</name>
</gene>
<dbReference type="Proteomes" id="UP000007878">
    <property type="component" value="Chromosome"/>
</dbReference>
<name>A0ABM5MR63_RICCA</name>
<protein>
    <submittedName>
        <fullName evidence="1">Uncharacterized protein</fullName>
    </submittedName>
</protein>
<proteinExistence type="predicted"/>
<organism evidence="1 2">
    <name type="scientific">Rickettsia canadensis str. CA410</name>
    <dbReference type="NCBI Taxonomy" id="1105107"/>
    <lineage>
        <taxon>Bacteria</taxon>
        <taxon>Pseudomonadati</taxon>
        <taxon>Pseudomonadota</taxon>
        <taxon>Alphaproteobacteria</taxon>
        <taxon>Rickettsiales</taxon>
        <taxon>Rickettsiaceae</taxon>
        <taxon>Rickettsieae</taxon>
        <taxon>Rickettsia</taxon>
        <taxon>belli group</taxon>
    </lineage>
</organism>
<accession>A0ABM5MR63</accession>
<sequence length="89" mass="10248">MAQHGKLKLSHLEDGGFNHQRDYKNLDIVIVTTLLECGSEQNKCIGRRVICYNCTIVGQTFGNKRKLEVKIKSKVPKQKNFRVMVSEQR</sequence>
<evidence type="ECO:0000313" key="1">
    <source>
        <dbReference type="EMBL" id="AFB20943.1"/>
    </source>
</evidence>
<dbReference type="EMBL" id="CP003304">
    <property type="protein sequence ID" value="AFB20943.1"/>
    <property type="molecule type" value="Genomic_DNA"/>
</dbReference>
<evidence type="ECO:0000313" key="2">
    <source>
        <dbReference type="Proteomes" id="UP000007878"/>
    </source>
</evidence>
<keyword evidence="2" id="KW-1185">Reference proteome</keyword>
<reference evidence="2" key="1">
    <citation type="submission" date="2012-02" db="EMBL/GenBank/DDBJ databases">
        <title>Complete genome sequence of Rickettsia parkeri strain Portsmouth.</title>
        <authorList>
            <person name="Johnson S.L."/>
            <person name="Munk A.C."/>
            <person name="Han S."/>
            <person name="Bruce D.C."/>
            <person name="Dasch G.A."/>
        </authorList>
    </citation>
    <scope>NUCLEOTIDE SEQUENCE [LARGE SCALE GENOMIC DNA]</scope>
    <source>
        <strain evidence="2">CA410</strain>
    </source>
</reference>